<feature type="compositionally biased region" description="Low complexity" evidence="2">
    <location>
        <begin position="268"/>
        <end position="277"/>
    </location>
</feature>
<evidence type="ECO:0000256" key="2">
    <source>
        <dbReference type="SAM" id="MobiDB-lite"/>
    </source>
</evidence>
<dbReference type="PROSITE" id="PS50088">
    <property type="entry name" value="ANK_REPEAT"/>
    <property type="match status" value="3"/>
</dbReference>
<dbReference type="SMART" id="SM00248">
    <property type="entry name" value="ANK"/>
    <property type="match status" value="3"/>
</dbReference>
<organism evidence="4">
    <name type="scientific">Salpingoeca rosetta (strain ATCC 50818 / BSB-021)</name>
    <dbReference type="NCBI Taxonomy" id="946362"/>
    <lineage>
        <taxon>Eukaryota</taxon>
        <taxon>Choanoflagellata</taxon>
        <taxon>Craspedida</taxon>
        <taxon>Salpingoecidae</taxon>
        <taxon>Salpingoeca</taxon>
    </lineage>
</organism>
<feature type="compositionally biased region" description="Basic and acidic residues" evidence="2">
    <location>
        <begin position="383"/>
        <end position="394"/>
    </location>
</feature>
<dbReference type="OrthoDB" id="194358at2759"/>
<accession>F2U7U9</accession>
<dbReference type="InParanoid" id="F2U7U9"/>
<dbReference type="GeneID" id="16075260"/>
<name>F2U7U9_SALR5</name>
<dbReference type="GO" id="GO:0005654">
    <property type="term" value="C:nucleoplasm"/>
    <property type="evidence" value="ECO:0007669"/>
    <property type="project" value="TreeGrafter"/>
</dbReference>
<keyword evidence="1" id="KW-0040">ANK repeat</keyword>
<dbReference type="PRINTS" id="PR01415">
    <property type="entry name" value="ANKYRIN"/>
</dbReference>
<dbReference type="KEGG" id="sre:PTSG_04582"/>
<feature type="compositionally biased region" description="Polar residues" evidence="2">
    <location>
        <begin position="200"/>
        <end position="209"/>
    </location>
</feature>
<feature type="compositionally biased region" description="Basic and acidic residues" evidence="2">
    <location>
        <begin position="437"/>
        <end position="466"/>
    </location>
</feature>
<feature type="compositionally biased region" description="Low complexity" evidence="2">
    <location>
        <begin position="222"/>
        <end position="243"/>
    </location>
</feature>
<evidence type="ECO:0000313" key="4">
    <source>
        <dbReference type="Proteomes" id="UP000007799"/>
    </source>
</evidence>
<evidence type="ECO:0000313" key="3">
    <source>
        <dbReference type="EMBL" id="EGD72854.1"/>
    </source>
</evidence>
<dbReference type="InterPro" id="IPR053210">
    <property type="entry name" value="ANKRD12"/>
</dbReference>
<feature type="repeat" description="ANK" evidence="1">
    <location>
        <begin position="69"/>
        <end position="101"/>
    </location>
</feature>
<feature type="compositionally biased region" description="Low complexity" evidence="2">
    <location>
        <begin position="467"/>
        <end position="480"/>
    </location>
</feature>
<dbReference type="InterPro" id="IPR036770">
    <property type="entry name" value="Ankyrin_rpt-contain_sf"/>
</dbReference>
<dbReference type="Proteomes" id="UP000007799">
    <property type="component" value="Unassembled WGS sequence"/>
</dbReference>
<feature type="compositionally biased region" description="Polar residues" evidence="2">
    <location>
        <begin position="244"/>
        <end position="254"/>
    </location>
</feature>
<dbReference type="EMBL" id="GL832964">
    <property type="protein sequence ID" value="EGD72854.1"/>
    <property type="molecule type" value="Genomic_DNA"/>
</dbReference>
<evidence type="ECO:0000256" key="1">
    <source>
        <dbReference type="PROSITE-ProRule" id="PRU00023"/>
    </source>
</evidence>
<proteinExistence type="predicted"/>
<dbReference type="Gene3D" id="1.25.40.20">
    <property type="entry name" value="Ankyrin repeat-containing domain"/>
    <property type="match status" value="2"/>
</dbReference>
<feature type="compositionally biased region" description="Polar residues" evidence="2">
    <location>
        <begin position="314"/>
        <end position="323"/>
    </location>
</feature>
<dbReference type="RefSeq" id="XP_004994677.1">
    <property type="nucleotide sequence ID" value="XM_004994620.1"/>
</dbReference>
<sequence>MDSNKSPVATASASGTIKKKPRTQDKPTKSKGRMPTPPPGLTERQLTAWFKKQNEKRTALDNVFKRNRHGETALHRAAIKNDLEFAQELLDHGAPIDAKDNAGWTPLHEACNHGHLELAELLLKANANVDAKGFEDITPLHDAAMNGHTDVVKLLVKHGADPTLENKDGQTAIDLADEEEDLRDLLISVARAKGKDFTISSPEQRSLTPENDDECVAASPSTLLTTPDKASTTTTTTQSSSPQRQMGSSGSADTSFGPPSKKAAGVTPPSSSHPQHAQEQHHHHHHQADETPTFTQAPPKDARTIHLPRRSNKASRSLEQQLGSAVDTHEQQQQQQSSHLHVLKPKVVVLAKRKQGETATTTAAAAAASSAGRTHARTRHNLRAQDEVTMHMHDDDVDDDYDIADDDDDDEEEEFDDAQSVEMVQGVFTDDEVAIGSERKDRARAPMNRDAEQPSHDEVDVSDREPSSGGTSGRSSPSQSGKRRHEPDSESSKVTIMSGLHGIKHFILRTKDLIKRSILPETGRPAAEHTRLPPRYVMSYFPVAAETFLAYNPKTSAMAAAQQELEEEVVPPGLPETKHTRHVKQVKERNRLRLTYARDLDRVRGTYERDVLAVIRAIHEFEEYGKMDWNMVPSFCWEIREEDRVIDIQATIAAVTRKHQELLDATFGHNHARAVTLYDCQCMGWPAAFVSCICQVDIRRHVLAMP</sequence>
<dbReference type="Pfam" id="PF00023">
    <property type="entry name" value="Ank"/>
    <property type="match status" value="1"/>
</dbReference>
<feature type="compositionally biased region" description="Acidic residues" evidence="2">
    <location>
        <begin position="395"/>
        <end position="419"/>
    </location>
</feature>
<dbReference type="PROSITE" id="PS50297">
    <property type="entry name" value="ANK_REP_REGION"/>
    <property type="match status" value="3"/>
</dbReference>
<reference evidence="3" key="1">
    <citation type="submission" date="2009-08" db="EMBL/GenBank/DDBJ databases">
        <title>Annotation of Salpingoeca rosetta.</title>
        <authorList>
            <consortium name="The Broad Institute Genome Sequencing Platform"/>
            <person name="Russ C."/>
            <person name="Cuomo C."/>
            <person name="Burger G."/>
            <person name="Gray M.W."/>
            <person name="Holland P.W.H."/>
            <person name="King N."/>
            <person name="Lang F.B.F."/>
            <person name="Roger A.J."/>
            <person name="Ruiz-Trillo I."/>
            <person name="Young S.K."/>
            <person name="Zeng Q."/>
            <person name="Gargeya S."/>
            <person name="Alvarado L."/>
            <person name="Berlin A."/>
            <person name="Chapman S.B."/>
            <person name="Chen Z."/>
            <person name="Freedman E."/>
            <person name="Gellesch M."/>
            <person name="Goldberg J."/>
            <person name="Griggs A."/>
            <person name="Gujja S."/>
            <person name="Heilman E."/>
            <person name="Heiman D."/>
            <person name="Howarth C."/>
            <person name="Mehta T."/>
            <person name="Neiman D."/>
            <person name="Pearson M."/>
            <person name="Roberts A."/>
            <person name="Saif S."/>
            <person name="Shea T."/>
            <person name="Shenoy N."/>
            <person name="Sisk P."/>
            <person name="Stolte C."/>
            <person name="Sykes S."/>
            <person name="White J."/>
            <person name="Yandava C."/>
            <person name="Haas B."/>
            <person name="Nusbaum C."/>
            <person name="Birren B."/>
        </authorList>
    </citation>
    <scope>NUCLEOTIDE SEQUENCE [LARGE SCALE GENOMIC DNA]</scope>
    <source>
        <strain evidence="3">ATCC 50818</strain>
    </source>
</reference>
<dbReference type="Pfam" id="PF12796">
    <property type="entry name" value="Ank_2"/>
    <property type="match status" value="1"/>
</dbReference>
<feature type="compositionally biased region" description="Polar residues" evidence="2">
    <location>
        <begin position="1"/>
        <end position="15"/>
    </location>
</feature>
<feature type="region of interest" description="Disordered" evidence="2">
    <location>
        <begin position="365"/>
        <end position="496"/>
    </location>
</feature>
<dbReference type="eggNOG" id="ENOG502QQG5">
    <property type="taxonomic scope" value="Eukaryota"/>
</dbReference>
<feature type="repeat" description="ANK" evidence="1">
    <location>
        <begin position="102"/>
        <end position="134"/>
    </location>
</feature>
<dbReference type="PANTHER" id="PTHR24149">
    <property type="entry name" value="ANKYRIN REPEAT DOMAIN-CONTAINING PROTEIN 12"/>
    <property type="match status" value="1"/>
</dbReference>
<protein>
    <submittedName>
        <fullName evidence="3">Uncharacterized protein</fullName>
    </submittedName>
</protein>
<keyword evidence="4" id="KW-1185">Reference proteome</keyword>
<dbReference type="STRING" id="946362.F2U7U9"/>
<dbReference type="AlphaFoldDB" id="F2U7U9"/>
<gene>
    <name evidence="3" type="ORF">PTSG_04582</name>
</gene>
<dbReference type="SUPFAM" id="SSF48403">
    <property type="entry name" value="Ankyrin repeat"/>
    <property type="match status" value="1"/>
</dbReference>
<feature type="region of interest" description="Disordered" evidence="2">
    <location>
        <begin position="200"/>
        <end position="340"/>
    </location>
</feature>
<dbReference type="InterPro" id="IPR002110">
    <property type="entry name" value="Ankyrin_rpt"/>
</dbReference>
<feature type="region of interest" description="Disordered" evidence="2">
    <location>
        <begin position="1"/>
        <end position="44"/>
    </location>
</feature>
<feature type="repeat" description="ANK" evidence="1">
    <location>
        <begin position="135"/>
        <end position="167"/>
    </location>
</feature>
<dbReference type="PANTHER" id="PTHR24149:SF14">
    <property type="entry name" value="ANKYRIN REPEAT DOMAIN 12"/>
    <property type="match status" value="1"/>
</dbReference>